<sequence length="279" mass="31998">MNKIQIKIILLLAFSIQQNINAENIHEKRKFFLEATTSRSLLIPNTNLHQIDDGVMNKNNDFLNRQEVIGDRTASYGTNEQKLASIYAFENSPKPKLNSKTISIFMEYLFNPKFGFGISLNKVNFEALNISDTKFQNNLANDYLNTYLTNQAIRDNSVIREILHPYNTKSNPEFLQIYTLGLHLAYHFISHPIFDPYVRLGIGYGRNLEDMAIIYQTTLSIGSRVFLSENFYILIEASGSNYDAYKVPDSFLFETKKKSLSHAWSLQEYSGKIGMGLAF</sequence>
<dbReference type="SUPFAM" id="SSF56925">
    <property type="entry name" value="OMPA-like"/>
    <property type="match status" value="1"/>
</dbReference>
<evidence type="ECO:0000313" key="2">
    <source>
        <dbReference type="Proteomes" id="UP001209694"/>
    </source>
</evidence>
<protein>
    <submittedName>
        <fullName evidence="1">Uncharacterized protein</fullName>
    </submittedName>
</protein>
<accession>A0AAW5V6G3</accession>
<proteinExistence type="predicted"/>
<gene>
    <name evidence="1" type="ORF">ND810_18780</name>
</gene>
<comment type="caution">
    <text evidence="1">The sequence shown here is derived from an EMBL/GenBank/DDBJ whole genome shotgun (WGS) entry which is preliminary data.</text>
</comment>
<name>A0AAW5V6G3_9LEPT</name>
<organism evidence="1 2">
    <name type="scientific">Leptospira levettii</name>
    <dbReference type="NCBI Taxonomy" id="2023178"/>
    <lineage>
        <taxon>Bacteria</taxon>
        <taxon>Pseudomonadati</taxon>
        <taxon>Spirochaetota</taxon>
        <taxon>Spirochaetia</taxon>
        <taxon>Leptospirales</taxon>
        <taxon>Leptospiraceae</taxon>
        <taxon>Leptospira</taxon>
    </lineage>
</organism>
<dbReference type="EMBL" id="JAMQQD010000014">
    <property type="protein sequence ID" value="MCW7517220.1"/>
    <property type="molecule type" value="Genomic_DNA"/>
</dbReference>
<dbReference type="RefSeq" id="WP_265356617.1">
    <property type="nucleotide sequence ID" value="NZ_JAMQPS010000015.1"/>
</dbReference>
<evidence type="ECO:0000313" key="1">
    <source>
        <dbReference type="EMBL" id="MCW7517220.1"/>
    </source>
</evidence>
<reference evidence="1" key="1">
    <citation type="submission" date="2022-06" db="EMBL/GenBank/DDBJ databases">
        <title>Leptospira isolates from biofilms formed at urban environments.</title>
        <authorList>
            <person name="Ribeiro P.S."/>
            <person name="Sousa T."/>
            <person name="Carvalho N."/>
            <person name="Aburjaile F."/>
            <person name="Neves F."/>
            <person name="Oliveira D."/>
            <person name="Blanco L."/>
            <person name="Lima J."/>
            <person name="Costa F."/>
            <person name="Brenig B."/>
            <person name="Soares S."/>
            <person name="Ramos R."/>
            <person name="Goes-Neto A."/>
            <person name="Matiuzzi M."/>
            <person name="Azevedo V."/>
            <person name="Ristow P."/>
        </authorList>
    </citation>
    <scope>NUCLEOTIDE SEQUENCE</scope>
    <source>
        <strain evidence="1">VSF7</strain>
    </source>
</reference>
<dbReference type="InterPro" id="IPR011250">
    <property type="entry name" value="OMP/PagP_B-barrel"/>
</dbReference>
<dbReference type="Proteomes" id="UP001209694">
    <property type="component" value="Unassembled WGS sequence"/>
</dbReference>
<dbReference type="AlphaFoldDB" id="A0AAW5V6G3"/>